<sequence length="327" mass="36120">MTDFSPILITGAGGEIGSVSRGIAHRLLEQGYPVRAFVRSDDERAEALREAGAEVFVGDLLNIADVASALKGCKRIFFTMSLSPYYLDANLVMIAAARQAENIEVLVNISDIEQSYMTYEHMSADRKHRLQWLGGLADQWSPQQRAHWLAEQALNWSDLPAVHVRPTIFVENPLLTWFPLENMYKKGELCLPFGSACISPIAAKDVADVCANILISPKAHIGKSYALTGPESLSMNQIAAEFSRVLERKVAYVSLSIDHSDNMIDTILAKRSVHTAEHLKVLTRLIAGGRYEVVTDVLEKLLGRMPTSFGEAMAANSTVNKFIDDKK</sequence>
<dbReference type="Pfam" id="PF13460">
    <property type="entry name" value="NAD_binding_10"/>
    <property type="match status" value="1"/>
</dbReference>
<organism evidence="2 3">
    <name type="scientific">Pseudomonas syringae pv. helianthi</name>
    <dbReference type="NCBI Taxonomy" id="251654"/>
    <lineage>
        <taxon>Bacteria</taxon>
        <taxon>Pseudomonadati</taxon>
        <taxon>Pseudomonadota</taxon>
        <taxon>Gammaproteobacteria</taxon>
        <taxon>Pseudomonadales</taxon>
        <taxon>Pseudomonadaceae</taxon>
        <taxon>Pseudomonas</taxon>
    </lineage>
</organism>
<dbReference type="EMBL" id="LJQM01000089">
    <property type="protein sequence ID" value="KPX46648.1"/>
    <property type="molecule type" value="Genomic_DNA"/>
</dbReference>
<dbReference type="Gene3D" id="3.40.50.720">
    <property type="entry name" value="NAD(P)-binding Rossmann-like Domain"/>
    <property type="match status" value="1"/>
</dbReference>
<dbReference type="RefSeq" id="WP_183139089.1">
    <property type="nucleotide sequence ID" value="NZ_CP092918.1"/>
</dbReference>
<comment type="caution">
    <text evidence="2">The sequence shown here is derived from an EMBL/GenBank/DDBJ whole genome shotgun (WGS) entry which is preliminary data.</text>
</comment>
<gene>
    <name evidence="2" type="ORF">ALO68_03509</name>
</gene>
<dbReference type="PATRIC" id="fig|251654.3.peg.4654"/>
<protein>
    <submittedName>
        <fullName evidence="2">Hydroxylase</fullName>
    </submittedName>
</protein>
<dbReference type="InterPro" id="IPR051604">
    <property type="entry name" value="Ergot_Alk_Oxidoreductase"/>
</dbReference>
<evidence type="ECO:0000313" key="3">
    <source>
        <dbReference type="Proteomes" id="UP000050557"/>
    </source>
</evidence>
<dbReference type="AlphaFoldDB" id="A0A0P9TYJ0"/>
<evidence type="ECO:0000259" key="1">
    <source>
        <dbReference type="Pfam" id="PF13460"/>
    </source>
</evidence>
<dbReference type="Proteomes" id="UP000050557">
    <property type="component" value="Unassembled WGS sequence"/>
</dbReference>
<name>A0A0P9TYJ0_9PSED</name>
<dbReference type="PANTHER" id="PTHR43162">
    <property type="match status" value="1"/>
</dbReference>
<feature type="domain" description="NAD(P)-binding" evidence="1">
    <location>
        <begin position="17"/>
        <end position="216"/>
    </location>
</feature>
<reference evidence="2 3" key="1">
    <citation type="submission" date="2015-09" db="EMBL/GenBank/DDBJ databases">
        <title>Genome announcement of multiple Pseudomonas syringae strains.</title>
        <authorList>
            <person name="Thakur S."/>
            <person name="Wang P.W."/>
            <person name="Gong Y."/>
            <person name="Weir B.S."/>
            <person name="Guttman D.S."/>
        </authorList>
    </citation>
    <scope>NUCLEOTIDE SEQUENCE [LARGE SCALE GENOMIC DNA]</scope>
    <source>
        <strain evidence="2 3">ICMP4531</strain>
    </source>
</reference>
<evidence type="ECO:0000313" key="2">
    <source>
        <dbReference type="EMBL" id="KPX46648.1"/>
    </source>
</evidence>
<dbReference type="InterPro" id="IPR036291">
    <property type="entry name" value="NAD(P)-bd_dom_sf"/>
</dbReference>
<dbReference type="GeneID" id="96221615"/>
<accession>A0A0P9TYJ0</accession>
<dbReference type="InterPro" id="IPR016040">
    <property type="entry name" value="NAD(P)-bd_dom"/>
</dbReference>
<dbReference type="PANTHER" id="PTHR43162:SF1">
    <property type="entry name" value="PRESTALK A DIFFERENTIATION PROTEIN A"/>
    <property type="match status" value="1"/>
</dbReference>
<dbReference type="SUPFAM" id="SSF51735">
    <property type="entry name" value="NAD(P)-binding Rossmann-fold domains"/>
    <property type="match status" value="1"/>
</dbReference>
<proteinExistence type="predicted"/>